<feature type="domain" description="N-acetyltransferase" evidence="1">
    <location>
        <begin position="8"/>
        <end position="169"/>
    </location>
</feature>
<dbReference type="RefSeq" id="WP_230503470.1">
    <property type="nucleotide sequence ID" value="NZ_CAKJTJ010000025.1"/>
</dbReference>
<dbReference type="Proteomes" id="UP000789833">
    <property type="component" value="Unassembled WGS sequence"/>
</dbReference>
<evidence type="ECO:0000259" key="1">
    <source>
        <dbReference type="PROSITE" id="PS51186"/>
    </source>
</evidence>
<dbReference type="EMBL" id="CAKJTJ010000025">
    <property type="protein sequence ID" value="CAG9622694.1"/>
    <property type="molecule type" value="Genomic_DNA"/>
</dbReference>
<dbReference type="InterPro" id="IPR051531">
    <property type="entry name" value="N-acetyltransferase"/>
</dbReference>
<accession>A0ABM8YRS8</accession>
<protein>
    <recommendedName>
        <fullName evidence="1">N-acetyltransferase domain-containing protein</fullName>
    </recommendedName>
</protein>
<dbReference type="Gene3D" id="3.40.630.30">
    <property type="match status" value="1"/>
</dbReference>
<comment type="caution">
    <text evidence="2">The sequence shown here is derived from an EMBL/GenBank/DDBJ whole genome shotgun (WGS) entry which is preliminary data.</text>
</comment>
<evidence type="ECO:0000313" key="2">
    <source>
        <dbReference type="EMBL" id="CAG9622694.1"/>
    </source>
</evidence>
<evidence type="ECO:0000313" key="3">
    <source>
        <dbReference type="Proteomes" id="UP000789833"/>
    </source>
</evidence>
<organism evidence="2 3">
    <name type="scientific">Sutcliffiella rhizosphaerae</name>
    <dbReference type="NCBI Taxonomy" id="2880967"/>
    <lineage>
        <taxon>Bacteria</taxon>
        <taxon>Bacillati</taxon>
        <taxon>Bacillota</taxon>
        <taxon>Bacilli</taxon>
        <taxon>Bacillales</taxon>
        <taxon>Bacillaceae</taxon>
        <taxon>Sutcliffiella</taxon>
    </lineage>
</organism>
<dbReference type="InterPro" id="IPR000182">
    <property type="entry name" value="GNAT_dom"/>
</dbReference>
<dbReference type="PANTHER" id="PTHR43792">
    <property type="entry name" value="GNAT FAMILY, PUTATIVE (AFU_ORTHOLOGUE AFUA_3G00765)-RELATED-RELATED"/>
    <property type="match status" value="1"/>
</dbReference>
<dbReference type="PROSITE" id="PS51186">
    <property type="entry name" value="GNAT"/>
    <property type="match status" value="1"/>
</dbReference>
<dbReference type="Pfam" id="PF13302">
    <property type="entry name" value="Acetyltransf_3"/>
    <property type="match status" value="1"/>
</dbReference>
<dbReference type="PANTHER" id="PTHR43792:SF1">
    <property type="entry name" value="N-ACETYLTRANSFERASE DOMAIN-CONTAINING PROTEIN"/>
    <property type="match status" value="1"/>
</dbReference>
<dbReference type="InterPro" id="IPR016181">
    <property type="entry name" value="Acyl_CoA_acyltransferase"/>
</dbReference>
<dbReference type="SUPFAM" id="SSF55729">
    <property type="entry name" value="Acyl-CoA N-acyltransferases (Nat)"/>
    <property type="match status" value="1"/>
</dbReference>
<gene>
    <name evidence="2" type="ORF">BACCIP111883_03485</name>
</gene>
<dbReference type="CDD" id="cd04301">
    <property type="entry name" value="NAT_SF"/>
    <property type="match status" value="1"/>
</dbReference>
<sequence>MQIKSQRLNFRKYNDGDFDYLFSLLSDPETVRYIGEGQTRDRVGTQQFLERIYHTYNVGKDMGLMVLQDKDNNQPIGHAGLVPQTINGVDEIEIGYWISREHWGKGYATEAATALRDYGCKNLGKERYISLIQPENMASIKVAGKLGMSLEKEIELRGQKVQIYSTYIV</sequence>
<reference evidence="2 3" key="1">
    <citation type="submission" date="2021-10" db="EMBL/GenBank/DDBJ databases">
        <authorList>
            <person name="Criscuolo A."/>
        </authorList>
    </citation>
    <scope>NUCLEOTIDE SEQUENCE [LARGE SCALE GENOMIC DNA]</scope>
    <source>
        <strain evidence="3">CIP 111883</strain>
    </source>
</reference>
<proteinExistence type="predicted"/>
<name>A0ABM8YRS8_9BACI</name>
<keyword evidence="3" id="KW-1185">Reference proteome</keyword>